<dbReference type="SUPFAM" id="SSF63862">
    <property type="entry name" value="Thiamin pyrophosphokinase, substrate-binding domain"/>
    <property type="match status" value="1"/>
</dbReference>
<gene>
    <name evidence="7" type="ORF">bsdE14_41640</name>
</gene>
<dbReference type="PANTHER" id="PTHR41299">
    <property type="entry name" value="THIAMINE PYROPHOSPHOKINASE"/>
    <property type="match status" value="1"/>
</dbReference>
<proteinExistence type="predicted"/>
<dbReference type="PANTHER" id="PTHR41299:SF1">
    <property type="entry name" value="THIAMINE PYROPHOSPHOKINASE"/>
    <property type="match status" value="1"/>
</dbReference>
<evidence type="ECO:0000259" key="6">
    <source>
        <dbReference type="SMART" id="SM00983"/>
    </source>
</evidence>
<evidence type="ECO:0000313" key="7">
    <source>
        <dbReference type="EMBL" id="GLC32754.1"/>
    </source>
</evidence>
<dbReference type="InterPro" id="IPR007371">
    <property type="entry name" value="TPK_catalytic"/>
</dbReference>
<dbReference type="Pfam" id="PF04263">
    <property type="entry name" value="TPK_catalytic"/>
    <property type="match status" value="1"/>
</dbReference>
<dbReference type="RefSeq" id="WP_264852062.1">
    <property type="nucleotide sequence ID" value="NZ_BRXR01000001.1"/>
</dbReference>
<dbReference type="InterPro" id="IPR007373">
    <property type="entry name" value="Thiamin_PyroPKinase_B1-bd"/>
</dbReference>
<keyword evidence="3" id="KW-0418">Kinase</keyword>
<accession>A0ABQ5NCI0</accession>
<dbReference type="Proteomes" id="UP001208567">
    <property type="component" value="Unassembled WGS sequence"/>
</dbReference>
<dbReference type="EMBL" id="BRXR01000001">
    <property type="protein sequence ID" value="GLC32754.1"/>
    <property type="molecule type" value="Genomic_DNA"/>
</dbReference>
<reference evidence="7 8" key="1">
    <citation type="journal article" date="2024" name="Int. J. Syst. Evol. Microbiol.">
        <title>Clostridium omnivorum sp. nov., isolated from anoxic soil under the treatment of reductive soil disinfestation.</title>
        <authorList>
            <person name="Ueki A."/>
            <person name="Tonouchi A."/>
            <person name="Kaku N."/>
            <person name="Honma S."/>
            <person name="Ueki K."/>
        </authorList>
    </citation>
    <scope>NUCLEOTIDE SEQUENCE [LARGE SCALE GENOMIC DNA]</scope>
    <source>
        <strain evidence="7 8">E14</strain>
    </source>
</reference>
<keyword evidence="1" id="KW-0808">Transferase</keyword>
<comment type="caution">
    <text evidence="7">The sequence shown here is derived from an EMBL/GenBank/DDBJ whole genome shotgun (WGS) entry which is preliminary data.</text>
</comment>
<dbReference type="InterPro" id="IPR036371">
    <property type="entry name" value="TPK_B1-bd_sf"/>
</dbReference>
<dbReference type="SMART" id="SM00983">
    <property type="entry name" value="TPK_B1_binding"/>
    <property type="match status" value="1"/>
</dbReference>
<evidence type="ECO:0000256" key="5">
    <source>
        <dbReference type="NCBIfam" id="TIGR01378"/>
    </source>
</evidence>
<dbReference type="NCBIfam" id="TIGR01378">
    <property type="entry name" value="thi_PPkinase"/>
    <property type="match status" value="1"/>
</dbReference>
<keyword evidence="8" id="KW-1185">Reference proteome</keyword>
<protein>
    <recommendedName>
        <fullName evidence="5">Thiamine diphosphokinase</fullName>
        <ecNumber evidence="5">2.7.6.2</ecNumber>
    </recommendedName>
</protein>
<organism evidence="7 8">
    <name type="scientific">Clostridium omnivorum</name>
    <dbReference type="NCBI Taxonomy" id="1604902"/>
    <lineage>
        <taxon>Bacteria</taxon>
        <taxon>Bacillati</taxon>
        <taxon>Bacillota</taxon>
        <taxon>Clostridia</taxon>
        <taxon>Eubacteriales</taxon>
        <taxon>Clostridiaceae</taxon>
        <taxon>Clostridium</taxon>
    </lineage>
</organism>
<dbReference type="Pfam" id="PF04265">
    <property type="entry name" value="TPK_B1_binding"/>
    <property type="match status" value="1"/>
</dbReference>
<dbReference type="CDD" id="cd07995">
    <property type="entry name" value="TPK"/>
    <property type="match status" value="1"/>
</dbReference>
<dbReference type="SUPFAM" id="SSF63999">
    <property type="entry name" value="Thiamin pyrophosphokinase, catalytic domain"/>
    <property type="match status" value="1"/>
</dbReference>
<sequence length="211" mass="23293">MKAVVLSGGTPPPIDLLRRELSDSDYLICADSGADFLYKENVLPDFLMGDFDSVSKEAFEFFKISSTKIEKFPKDKDFTDTKLAFMKALELGISHISFLGCTGTRLDHSIGNIGVLLDCIENGITGYIIDNNNKIFLSRETVKIHGAKGDTFSLFAFDETVDNLSISGSKFNLNNYKLTIGDGLTISNEFKEEEVIITFTSGTLLVIESKD</sequence>
<evidence type="ECO:0000256" key="1">
    <source>
        <dbReference type="ARBA" id="ARBA00022679"/>
    </source>
</evidence>
<dbReference type="InterPro" id="IPR053149">
    <property type="entry name" value="TPK"/>
</dbReference>
<evidence type="ECO:0000256" key="4">
    <source>
        <dbReference type="ARBA" id="ARBA00022840"/>
    </source>
</evidence>
<dbReference type="InterPro" id="IPR006282">
    <property type="entry name" value="Thi_PPkinase"/>
</dbReference>
<keyword evidence="2" id="KW-0547">Nucleotide-binding</keyword>
<evidence type="ECO:0000256" key="3">
    <source>
        <dbReference type="ARBA" id="ARBA00022777"/>
    </source>
</evidence>
<dbReference type="EC" id="2.7.6.2" evidence="5"/>
<dbReference type="Gene3D" id="3.40.50.10240">
    <property type="entry name" value="Thiamin pyrophosphokinase, catalytic domain"/>
    <property type="match status" value="1"/>
</dbReference>
<dbReference type="InterPro" id="IPR036759">
    <property type="entry name" value="TPK_catalytic_sf"/>
</dbReference>
<name>A0ABQ5NCI0_9CLOT</name>
<evidence type="ECO:0000256" key="2">
    <source>
        <dbReference type="ARBA" id="ARBA00022741"/>
    </source>
</evidence>
<feature type="domain" description="Thiamin pyrophosphokinase thiamin-binding" evidence="6">
    <location>
        <begin position="126"/>
        <end position="205"/>
    </location>
</feature>
<evidence type="ECO:0000313" key="8">
    <source>
        <dbReference type="Proteomes" id="UP001208567"/>
    </source>
</evidence>
<keyword evidence="4" id="KW-0067">ATP-binding</keyword>